<keyword evidence="5" id="KW-0106">Calcium</keyword>
<dbReference type="AlphaFoldDB" id="A0A953HW76"/>
<reference evidence="11" key="1">
    <citation type="submission" date="2021-06" db="EMBL/GenBank/DDBJ databases">
        <title>44 bacteria genomes isolated from Dapeng, Shenzhen.</title>
        <authorList>
            <person name="Zheng W."/>
            <person name="Yu S."/>
            <person name="Huang Y."/>
        </authorList>
    </citation>
    <scope>NUCLEOTIDE SEQUENCE</scope>
    <source>
        <strain evidence="11">DP5N28-2</strain>
    </source>
</reference>
<sequence>MNNLSQIKYYMRSWSTYIIIAFYCSSSFVWAASDMEVIKQRVIGHLLEAQVSDAAVKDIIDGVDPSGFWPDIDYVDTSRTGFQHGQHLRRMLDLAKAYHQKNSDYYKNTQLKKVLFRTLDFWLDHDFICANWWWNQLGTPRYLVNVLLLMEDDLTPETLNRTVRIVDRSNLQASGARPSGDRIKMAGILAKKLLVLDDENKFAKVIKVIEGEIKFSEGRGMQVDYSFHHRLDRVNNTLSYGLGYAQAFAEWAALVSDTKYRFGESSIHQLIDYYLDGICKMMVYGVYPDPGAKNRSLARPGTLQGYWVEAVDHLLLASDYRGKELHAVRAARLGESADLRKYNKFFWQSEYMSHQRPEYFSSARMFSTRNQNMEVPYNKEGLKNHYLGDGANFISRTGQEYFDIFPVLDWRRIPGTTIVQKPEMPPSQEVQVKGLSDFAGGVTDGQNGAAAFEYIKERDSLRARKGWFFMDDVVVCLGAGIATESVFPVNTTVNQSLLHGTVYVANDQKIFPVNNSDNQMIDHVRWVWHDRIGYFFPEPERIHLSNHTQRGSWYEINQQSDSSKDTIHQAVFKLWVDHGHRPQTATYAYVVIPDVSFTEIGNRNYSDRIKIIANTNQLQAVQHRLKGLVQAVFYEAVELDVSPQISFSMDAPGMVQLNYRNGKVISLAVSDPSRKLKKLNFSVSQKLTMDYPDEKVTIEWDPDQLKSHFTVNLPQNEWAGSSVVLDFE</sequence>
<keyword evidence="7" id="KW-0472">Membrane</keyword>
<dbReference type="PANTHER" id="PTHR38481:SF1">
    <property type="entry name" value="HYALURONATE LYASE"/>
    <property type="match status" value="1"/>
</dbReference>
<evidence type="ECO:0000259" key="8">
    <source>
        <dbReference type="Pfam" id="PF02278"/>
    </source>
</evidence>
<dbReference type="InterPro" id="IPR012970">
    <property type="entry name" value="Lyase_8_alpha_N"/>
</dbReference>
<feature type="domain" description="Polysaccharide lyase family 8 C-terminal" evidence="9">
    <location>
        <begin position="610"/>
        <end position="679"/>
    </location>
</feature>
<dbReference type="InterPro" id="IPR003159">
    <property type="entry name" value="Lyase_8_central_dom"/>
</dbReference>
<evidence type="ECO:0000256" key="7">
    <source>
        <dbReference type="SAM" id="Phobius"/>
    </source>
</evidence>
<evidence type="ECO:0000259" key="9">
    <source>
        <dbReference type="Pfam" id="PF02884"/>
    </source>
</evidence>
<evidence type="ECO:0008006" key="13">
    <source>
        <dbReference type="Google" id="ProtNLM"/>
    </source>
</evidence>
<dbReference type="Gene3D" id="2.70.98.10">
    <property type="match status" value="1"/>
</dbReference>
<comment type="cofactor">
    <cofactor evidence="1">
        <name>Ca(2+)</name>
        <dbReference type="ChEBI" id="CHEBI:29108"/>
    </cofactor>
</comment>
<dbReference type="InterPro" id="IPR011013">
    <property type="entry name" value="Gal_mutarotase_sf_dom"/>
</dbReference>
<feature type="transmembrane region" description="Helical" evidence="7">
    <location>
        <begin position="14"/>
        <end position="33"/>
    </location>
</feature>
<feature type="domain" description="Polysaccharide lyase 8 N-terminal alpha-helical" evidence="10">
    <location>
        <begin position="64"/>
        <end position="300"/>
    </location>
</feature>
<dbReference type="Proteomes" id="UP000753961">
    <property type="component" value="Unassembled WGS sequence"/>
</dbReference>
<dbReference type="GO" id="GO:0005975">
    <property type="term" value="P:carbohydrate metabolic process"/>
    <property type="evidence" value="ECO:0007669"/>
    <property type="project" value="InterPro"/>
</dbReference>
<comment type="caution">
    <text evidence="11">The sequence shown here is derived from an EMBL/GenBank/DDBJ whole genome shotgun (WGS) entry which is preliminary data.</text>
</comment>
<keyword evidence="12" id="KW-1185">Reference proteome</keyword>
<name>A0A953HW76_9BACT</name>
<dbReference type="InterPro" id="IPR008929">
    <property type="entry name" value="Chondroitin_lyas"/>
</dbReference>
<proteinExistence type="inferred from homology"/>
<dbReference type="Pfam" id="PF08124">
    <property type="entry name" value="Lyase_8_N"/>
    <property type="match status" value="1"/>
</dbReference>
<dbReference type="Pfam" id="PF02278">
    <property type="entry name" value="Lyase_8"/>
    <property type="match status" value="1"/>
</dbReference>
<dbReference type="GO" id="GO:0016837">
    <property type="term" value="F:carbon-oxygen lyase activity, acting on polysaccharides"/>
    <property type="evidence" value="ECO:0007669"/>
    <property type="project" value="UniProtKB-ARBA"/>
</dbReference>
<evidence type="ECO:0000256" key="6">
    <source>
        <dbReference type="ARBA" id="ARBA00023239"/>
    </source>
</evidence>
<dbReference type="Gene3D" id="1.50.10.100">
    <property type="entry name" value="Chondroitin AC/alginate lyase"/>
    <property type="match status" value="1"/>
</dbReference>
<evidence type="ECO:0000256" key="1">
    <source>
        <dbReference type="ARBA" id="ARBA00001913"/>
    </source>
</evidence>
<dbReference type="RefSeq" id="WP_222578428.1">
    <property type="nucleotide sequence ID" value="NZ_JAHVHU010000002.1"/>
</dbReference>
<gene>
    <name evidence="11" type="ORF">KUV50_02115</name>
</gene>
<dbReference type="SUPFAM" id="SSF48230">
    <property type="entry name" value="Chondroitin AC/alginate lyase"/>
    <property type="match status" value="1"/>
</dbReference>
<feature type="domain" description="Polysaccharide lyase family 8 central" evidence="8">
    <location>
        <begin position="343"/>
        <end position="596"/>
    </location>
</feature>
<evidence type="ECO:0000313" key="12">
    <source>
        <dbReference type="Proteomes" id="UP000753961"/>
    </source>
</evidence>
<dbReference type="InterPro" id="IPR014718">
    <property type="entry name" value="GH-type_carb-bd"/>
</dbReference>
<keyword evidence="7" id="KW-0812">Transmembrane</keyword>
<accession>A0A953HW76</accession>
<dbReference type="PANTHER" id="PTHR38481">
    <property type="entry name" value="HYALURONATE LYASE"/>
    <property type="match status" value="1"/>
</dbReference>
<dbReference type="SUPFAM" id="SSF74650">
    <property type="entry name" value="Galactose mutarotase-like"/>
    <property type="match status" value="1"/>
</dbReference>
<dbReference type="InterPro" id="IPR011071">
    <property type="entry name" value="Lyase_8-like_C"/>
</dbReference>
<dbReference type="InterPro" id="IPR038970">
    <property type="entry name" value="Lyase_8"/>
</dbReference>
<protein>
    <recommendedName>
        <fullName evidence="13">Chondroitin AC lyase</fullName>
    </recommendedName>
</protein>
<dbReference type="InterPro" id="IPR004103">
    <property type="entry name" value="Lyase_8_C"/>
</dbReference>
<dbReference type="EMBL" id="JAHVHU010000002">
    <property type="protein sequence ID" value="MBY5956912.1"/>
    <property type="molecule type" value="Genomic_DNA"/>
</dbReference>
<evidence type="ECO:0000256" key="3">
    <source>
        <dbReference type="ARBA" id="ARBA00011245"/>
    </source>
</evidence>
<comment type="similarity">
    <text evidence="2">Belongs to the polysaccharide lyase 8 family.</text>
</comment>
<keyword evidence="6" id="KW-0456">Lyase</keyword>
<comment type="subunit">
    <text evidence="3">Monomer.</text>
</comment>
<keyword evidence="7" id="KW-1133">Transmembrane helix</keyword>
<evidence type="ECO:0000256" key="5">
    <source>
        <dbReference type="ARBA" id="ARBA00022837"/>
    </source>
</evidence>
<dbReference type="Pfam" id="PF02884">
    <property type="entry name" value="Lyase_8_C"/>
    <property type="match status" value="1"/>
</dbReference>
<evidence type="ECO:0000259" key="10">
    <source>
        <dbReference type="Pfam" id="PF08124"/>
    </source>
</evidence>
<evidence type="ECO:0000256" key="2">
    <source>
        <dbReference type="ARBA" id="ARBA00006699"/>
    </source>
</evidence>
<dbReference type="GO" id="GO:0030246">
    <property type="term" value="F:carbohydrate binding"/>
    <property type="evidence" value="ECO:0007669"/>
    <property type="project" value="InterPro"/>
</dbReference>
<dbReference type="Gene3D" id="2.60.220.10">
    <property type="entry name" value="Polysaccharide lyase family 8-like, C-terminal"/>
    <property type="match status" value="1"/>
</dbReference>
<keyword evidence="4" id="KW-0732">Signal</keyword>
<evidence type="ECO:0000313" key="11">
    <source>
        <dbReference type="EMBL" id="MBY5956912.1"/>
    </source>
</evidence>
<dbReference type="SUPFAM" id="SSF49863">
    <property type="entry name" value="Hyaluronate lyase-like, C-terminal domain"/>
    <property type="match status" value="1"/>
</dbReference>
<evidence type="ECO:0000256" key="4">
    <source>
        <dbReference type="ARBA" id="ARBA00022729"/>
    </source>
</evidence>
<organism evidence="11 12">
    <name type="scientific">Membranihabitans marinus</name>
    <dbReference type="NCBI Taxonomy" id="1227546"/>
    <lineage>
        <taxon>Bacteria</taxon>
        <taxon>Pseudomonadati</taxon>
        <taxon>Bacteroidota</taxon>
        <taxon>Saprospiria</taxon>
        <taxon>Saprospirales</taxon>
        <taxon>Saprospiraceae</taxon>
        <taxon>Membranihabitans</taxon>
    </lineage>
</organism>
<dbReference type="GO" id="GO:0005576">
    <property type="term" value="C:extracellular region"/>
    <property type="evidence" value="ECO:0007669"/>
    <property type="project" value="InterPro"/>
</dbReference>